<dbReference type="HOGENOM" id="CLU_016890_10_1_3"/>
<evidence type="ECO:0000256" key="2">
    <source>
        <dbReference type="ARBA" id="ARBA00023136"/>
    </source>
</evidence>
<dbReference type="GO" id="GO:0009279">
    <property type="term" value="C:cell outer membrane"/>
    <property type="evidence" value="ECO:0007669"/>
    <property type="project" value="UniProtKB-SubCell"/>
</dbReference>
<name>Q7V744_PROMM</name>
<dbReference type="Gene3D" id="3.30.1330.60">
    <property type="entry name" value="OmpA-like domain"/>
    <property type="match status" value="1"/>
</dbReference>
<keyword evidence="7" id="KW-1185">Reference proteome</keyword>
<dbReference type="InterPro" id="IPR006664">
    <property type="entry name" value="OMP_bac"/>
</dbReference>
<accession>Q7V744</accession>
<dbReference type="PRINTS" id="PR01021">
    <property type="entry name" value="OMPADOMAIN"/>
</dbReference>
<keyword evidence="2 4" id="KW-0472">Membrane</keyword>
<dbReference type="EMBL" id="BX548175">
    <property type="protein sequence ID" value="CAE21090.1"/>
    <property type="molecule type" value="Genomic_DNA"/>
</dbReference>
<dbReference type="InterPro" id="IPR036737">
    <property type="entry name" value="OmpA-like_sf"/>
</dbReference>
<dbReference type="PANTHER" id="PTHR30329">
    <property type="entry name" value="STATOR ELEMENT OF FLAGELLAR MOTOR COMPLEX"/>
    <property type="match status" value="1"/>
</dbReference>
<dbReference type="InterPro" id="IPR050330">
    <property type="entry name" value="Bact_OuterMem_StrucFunc"/>
</dbReference>
<evidence type="ECO:0000256" key="1">
    <source>
        <dbReference type="ARBA" id="ARBA00004442"/>
    </source>
</evidence>
<reference evidence="6 7" key="1">
    <citation type="journal article" date="2003" name="Nature">
        <title>Genome divergence in two Prochlorococcus ecotypes reflects oceanic niche differentiation.</title>
        <authorList>
            <person name="Rocap G."/>
            <person name="Larimer F.W."/>
            <person name="Lamerdin J.E."/>
            <person name="Malfatti S."/>
            <person name="Chain P."/>
            <person name="Ahlgren N.A."/>
            <person name="Arellano A."/>
            <person name="Coleman M."/>
            <person name="Hauser L."/>
            <person name="Hess W.R."/>
            <person name="Johnson Z.I."/>
            <person name="Land M.L."/>
            <person name="Lindell D."/>
            <person name="Post A.F."/>
            <person name="Regala W."/>
            <person name="Shah M."/>
            <person name="Shaw S.L."/>
            <person name="Steglich C."/>
            <person name="Sullivan M.B."/>
            <person name="Ting C.S."/>
            <person name="Tolonen A."/>
            <person name="Webb E.A."/>
            <person name="Zinser E.R."/>
            <person name="Chisholm S.W."/>
        </authorList>
    </citation>
    <scope>NUCLEOTIDE SEQUENCE [LARGE SCALE GENOMIC DNA]</scope>
    <source>
        <strain evidence="7">MIT 9313</strain>
    </source>
</reference>
<dbReference type="CDD" id="cd07185">
    <property type="entry name" value="OmpA_C-like"/>
    <property type="match status" value="1"/>
</dbReference>
<organism evidence="6 7">
    <name type="scientific">Prochlorococcus marinus (strain MIT 9313)</name>
    <dbReference type="NCBI Taxonomy" id="74547"/>
    <lineage>
        <taxon>Bacteria</taxon>
        <taxon>Bacillati</taxon>
        <taxon>Cyanobacteriota</taxon>
        <taxon>Cyanophyceae</taxon>
        <taxon>Synechococcales</taxon>
        <taxon>Prochlorococcaceae</taxon>
        <taxon>Prochlorococcus</taxon>
    </lineage>
</organism>
<evidence type="ECO:0000256" key="4">
    <source>
        <dbReference type="PROSITE-ProRule" id="PRU00473"/>
    </source>
</evidence>
<evidence type="ECO:0000313" key="6">
    <source>
        <dbReference type="EMBL" id="CAE21090.1"/>
    </source>
</evidence>
<feature type="domain" description="OmpA-like" evidence="5">
    <location>
        <begin position="90"/>
        <end position="214"/>
    </location>
</feature>
<dbReference type="OrthoDB" id="502243at2"/>
<dbReference type="Pfam" id="PF00691">
    <property type="entry name" value="OmpA"/>
    <property type="match status" value="1"/>
</dbReference>
<dbReference type="SUPFAM" id="SSF103088">
    <property type="entry name" value="OmpA-like"/>
    <property type="match status" value="1"/>
</dbReference>
<evidence type="ECO:0000256" key="3">
    <source>
        <dbReference type="ARBA" id="ARBA00023237"/>
    </source>
</evidence>
<sequence>MSLSIGNKRLVRVTAFSGALVLIIGINPIQAWANYYHQALPMLATRKLDSITYANKHEVYSLLFKAQDLVFDIQAIEYPIDDLNIVVEKEKEILIELAADVLFDFDKANLKPSAIKSLQGVAKRIRESSRGDVRIEGHTDSKGSNEYNQTLSEKRAISVRDWFVSEGGLSNVQFATKGLGELKPVVSNTTEEGADDPIGRQRNRRVEIIIKTGD</sequence>
<gene>
    <name evidence="6" type="ordered locus">PMT_0915</name>
</gene>
<dbReference type="InterPro" id="IPR006665">
    <property type="entry name" value="OmpA-like"/>
</dbReference>
<dbReference type="PROSITE" id="PS51123">
    <property type="entry name" value="OMPA_2"/>
    <property type="match status" value="1"/>
</dbReference>
<evidence type="ECO:0000259" key="5">
    <source>
        <dbReference type="PROSITE" id="PS51123"/>
    </source>
</evidence>
<dbReference type="PANTHER" id="PTHR30329:SF21">
    <property type="entry name" value="LIPOPROTEIN YIAD-RELATED"/>
    <property type="match status" value="1"/>
</dbReference>
<dbReference type="KEGG" id="pmt:PMT_0915"/>
<protein>
    <submittedName>
        <fullName evidence="6">Bacterial outer membrane protein</fullName>
    </submittedName>
</protein>
<dbReference type="eggNOG" id="COG2885">
    <property type="taxonomic scope" value="Bacteria"/>
</dbReference>
<dbReference type="AlphaFoldDB" id="Q7V744"/>
<comment type="subcellular location">
    <subcellularLocation>
        <location evidence="1">Cell outer membrane</location>
    </subcellularLocation>
</comment>
<evidence type="ECO:0000313" key="7">
    <source>
        <dbReference type="Proteomes" id="UP000001423"/>
    </source>
</evidence>
<dbReference type="Proteomes" id="UP000001423">
    <property type="component" value="Chromosome"/>
</dbReference>
<proteinExistence type="predicted"/>
<dbReference type="RefSeq" id="WP_011130293.1">
    <property type="nucleotide sequence ID" value="NC_005071.1"/>
</dbReference>
<keyword evidence="3" id="KW-0998">Cell outer membrane</keyword>